<feature type="compositionally biased region" description="Low complexity" evidence="1">
    <location>
        <begin position="84"/>
        <end position="96"/>
    </location>
</feature>
<dbReference type="Pfam" id="PF13560">
    <property type="entry name" value="HTH_31"/>
    <property type="match status" value="1"/>
</dbReference>
<evidence type="ECO:0000313" key="2">
    <source>
        <dbReference type="EMBL" id="MBB5867492.1"/>
    </source>
</evidence>
<dbReference type="Gene3D" id="1.10.260.40">
    <property type="entry name" value="lambda repressor-like DNA-binding domains"/>
    <property type="match status" value="1"/>
</dbReference>
<gene>
    <name evidence="2" type="ORF">F4553_000871</name>
</gene>
<keyword evidence="3" id="KW-1185">Reference proteome</keyword>
<reference evidence="2 3" key="1">
    <citation type="submission" date="2020-08" db="EMBL/GenBank/DDBJ databases">
        <title>Sequencing the genomes of 1000 actinobacteria strains.</title>
        <authorList>
            <person name="Klenk H.-P."/>
        </authorList>
    </citation>
    <scope>NUCLEOTIDE SEQUENCE [LARGE SCALE GENOMIC DNA]</scope>
    <source>
        <strain evidence="2 3">DSM 45362</strain>
    </source>
</reference>
<dbReference type="InterPro" id="IPR010982">
    <property type="entry name" value="Lambda_DNA-bd_dom_sf"/>
</dbReference>
<evidence type="ECO:0000256" key="1">
    <source>
        <dbReference type="SAM" id="MobiDB-lite"/>
    </source>
</evidence>
<proteinExistence type="predicted"/>
<organism evidence="2 3">
    <name type="scientific">Allocatelliglobosispora scoriae</name>
    <dbReference type="NCBI Taxonomy" id="643052"/>
    <lineage>
        <taxon>Bacteria</taxon>
        <taxon>Bacillati</taxon>
        <taxon>Actinomycetota</taxon>
        <taxon>Actinomycetes</taxon>
        <taxon>Micromonosporales</taxon>
        <taxon>Micromonosporaceae</taxon>
        <taxon>Allocatelliglobosispora</taxon>
    </lineage>
</organism>
<evidence type="ECO:0000313" key="3">
    <source>
        <dbReference type="Proteomes" id="UP000587527"/>
    </source>
</evidence>
<dbReference type="SUPFAM" id="SSF47413">
    <property type="entry name" value="lambda repressor-like DNA-binding domains"/>
    <property type="match status" value="1"/>
</dbReference>
<sequence>MTGRSPAMAEFAAALRSAKAAAGLNLRDWARRSFISRAALHRYCQGQAVPQDYLIVQRLAETASVSQDETVSLHRLWVAAGRQPTGPAAGPALGATQRRPAARGSATGTERLRRSPC</sequence>
<dbReference type="RefSeq" id="WP_184832273.1">
    <property type="nucleotide sequence ID" value="NZ_JACHMN010000001.1"/>
</dbReference>
<dbReference type="AlphaFoldDB" id="A0A841BL70"/>
<feature type="region of interest" description="Disordered" evidence="1">
    <location>
        <begin position="82"/>
        <end position="117"/>
    </location>
</feature>
<dbReference type="EMBL" id="JACHMN010000001">
    <property type="protein sequence ID" value="MBB5867492.1"/>
    <property type="molecule type" value="Genomic_DNA"/>
</dbReference>
<comment type="caution">
    <text evidence="2">The sequence shown here is derived from an EMBL/GenBank/DDBJ whole genome shotgun (WGS) entry which is preliminary data.</text>
</comment>
<accession>A0A841BL70</accession>
<dbReference type="Proteomes" id="UP000587527">
    <property type="component" value="Unassembled WGS sequence"/>
</dbReference>
<dbReference type="GO" id="GO:0003677">
    <property type="term" value="F:DNA binding"/>
    <property type="evidence" value="ECO:0007669"/>
    <property type="project" value="InterPro"/>
</dbReference>
<protein>
    <submittedName>
        <fullName evidence="2">Transcriptional regulator with XRE-family HTH domain</fullName>
    </submittedName>
</protein>
<name>A0A841BL70_9ACTN</name>